<proteinExistence type="predicted"/>
<reference evidence="1" key="1">
    <citation type="submission" date="2019-10" db="EMBL/GenBank/DDBJ databases">
        <title>Lactobacillus agilis SY212 Whole Genome Sequencing Project.</title>
        <authorList>
            <person name="Suzuki S."/>
            <person name="Endo A."/>
            <person name="Maeno S."/>
            <person name="Shiwa Y."/>
            <person name="Matsutani M."/>
            <person name="Kajikawa A."/>
        </authorList>
    </citation>
    <scope>NUCLEOTIDE SEQUENCE</scope>
    <source>
        <strain evidence="1">SY212</strain>
    </source>
</reference>
<name>A0A6F9XPW8_9LACO</name>
<dbReference type="EMBL" id="BLAM01000235">
    <property type="protein sequence ID" value="GET07324.1"/>
    <property type="molecule type" value="Genomic_DNA"/>
</dbReference>
<comment type="caution">
    <text evidence="1">The sequence shown here is derived from an EMBL/GenBank/DDBJ whole genome shotgun (WGS) entry which is preliminary data.</text>
</comment>
<gene>
    <name evidence="1" type="ORF">SY212_23540</name>
</gene>
<organism evidence="1">
    <name type="scientific">Ligilactobacillus agilis</name>
    <dbReference type="NCBI Taxonomy" id="1601"/>
    <lineage>
        <taxon>Bacteria</taxon>
        <taxon>Bacillati</taxon>
        <taxon>Bacillota</taxon>
        <taxon>Bacilli</taxon>
        <taxon>Lactobacillales</taxon>
        <taxon>Lactobacillaceae</taxon>
        <taxon>Ligilactobacillus</taxon>
    </lineage>
</organism>
<dbReference type="AlphaFoldDB" id="A0A6F9XPW8"/>
<dbReference type="RefSeq" id="WP_172585383.1">
    <property type="nucleotide sequence ID" value="NZ_BLAM01000235.1"/>
</dbReference>
<sequence length="57" mass="6705">MKYEVPSVAINKHLKQDILKIETQKDLIKSESFKEKVVDNIFKDREVRTALKMLSEV</sequence>
<accession>A0A6F9XPW8</accession>
<protein>
    <submittedName>
        <fullName evidence="1">Uncharacterized protein</fullName>
    </submittedName>
</protein>
<evidence type="ECO:0000313" key="1">
    <source>
        <dbReference type="EMBL" id="GET07324.1"/>
    </source>
</evidence>
<dbReference type="Proteomes" id="UP000494265">
    <property type="component" value="Unassembled WGS sequence"/>
</dbReference>